<proteinExistence type="predicted"/>
<evidence type="ECO:0008006" key="3">
    <source>
        <dbReference type="Google" id="ProtNLM"/>
    </source>
</evidence>
<dbReference type="EMBL" id="NHTK01001348">
    <property type="protein sequence ID" value="PPQ99753.1"/>
    <property type="molecule type" value="Genomic_DNA"/>
</dbReference>
<evidence type="ECO:0000313" key="2">
    <source>
        <dbReference type="Proteomes" id="UP000284842"/>
    </source>
</evidence>
<sequence>MSESLSQWICQYLVEIAQKYGAQVSSFPNFSKKKKVQITELLWVDDNDTNSSAWVHVSDKVNTIPVKFSSDAVKAFNASSSRSLYFFAHFSPKKLKLVSYSKLPENKGSVVQMKDFKVILSRIPNLGSSVQGGMTKDAFLALECHSVSYMGAAGSSIFGSPRQVNSDPQVKEWLHGLREGGGAGNVLRDRAKARHIDQPGALEEDIGSIQEEESTTNSMVGIAKSWKDIINNMDYRWIPKEMSKMIYGCEEPIEMEKERSTSPKWDMEKLASDMELDGLDSPNISLSHAGPILPRVLAPNSDTSGTQTQTQTLNGIESQVQVLAAGDKSLPWMDLKTVIRILKDASV</sequence>
<gene>
    <name evidence="1" type="ORF">CVT24_009736</name>
</gene>
<name>A0A409Y9Y9_9AGAR</name>
<dbReference type="Proteomes" id="UP000284842">
    <property type="component" value="Unassembled WGS sequence"/>
</dbReference>
<dbReference type="AlphaFoldDB" id="A0A409Y9Y9"/>
<organism evidence="1 2">
    <name type="scientific">Panaeolus cyanescens</name>
    <dbReference type="NCBI Taxonomy" id="181874"/>
    <lineage>
        <taxon>Eukaryota</taxon>
        <taxon>Fungi</taxon>
        <taxon>Dikarya</taxon>
        <taxon>Basidiomycota</taxon>
        <taxon>Agaricomycotina</taxon>
        <taxon>Agaricomycetes</taxon>
        <taxon>Agaricomycetidae</taxon>
        <taxon>Agaricales</taxon>
        <taxon>Agaricineae</taxon>
        <taxon>Galeropsidaceae</taxon>
        <taxon>Panaeolus</taxon>
    </lineage>
</organism>
<dbReference type="OrthoDB" id="3144405at2759"/>
<protein>
    <recommendedName>
        <fullName evidence="3">Telomere replication protein EST3</fullName>
    </recommendedName>
</protein>
<comment type="caution">
    <text evidence="1">The sequence shown here is derived from an EMBL/GenBank/DDBJ whole genome shotgun (WGS) entry which is preliminary data.</text>
</comment>
<keyword evidence="2" id="KW-1185">Reference proteome</keyword>
<dbReference type="InParanoid" id="A0A409Y9Y9"/>
<evidence type="ECO:0000313" key="1">
    <source>
        <dbReference type="EMBL" id="PPQ99753.1"/>
    </source>
</evidence>
<accession>A0A409Y9Y9</accession>
<reference evidence="1 2" key="1">
    <citation type="journal article" date="2018" name="Evol. Lett.">
        <title>Horizontal gene cluster transfer increased hallucinogenic mushroom diversity.</title>
        <authorList>
            <person name="Reynolds H.T."/>
            <person name="Vijayakumar V."/>
            <person name="Gluck-Thaler E."/>
            <person name="Korotkin H.B."/>
            <person name="Matheny P.B."/>
            <person name="Slot J.C."/>
        </authorList>
    </citation>
    <scope>NUCLEOTIDE SEQUENCE [LARGE SCALE GENOMIC DNA]</scope>
    <source>
        <strain evidence="1 2">2629</strain>
    </source>
</reference>